<accession>A0A343TI18</accession>
<dbReference type="EMBL" id="CP025066">
    <property type="protein sequence ID" value="AUX08740.1"/>
    <property type="molecule type" value="Genomic_DNA"/>
</dbReference>
<keyword evidence="2" id="KW-1185">Reference proteome</keyword>
<proteinExistence type="predicted"/>
<name>A0A343TI18_9EURY</name>
<evidence type="ECO:0000313" key="1">
    <source>
        <dbReference type="EMBL" id="AUX08740.1"/>
    </source>
</evidence>
<protein>
    <submittedName>
        <fullName evidence="1">Uncharacterized protein</fullName>
    </submittedName>
</protein>
<dbReference type="AlphaFoldDB" id="A0A343TI18"/>
<dbReference type="RefSeq" id="WP_119816187.1">
    <property type="nucleotide sequence ID" value="NZ_CP025066.1"/>
</dbReference>
<dbReference type="KEGG" id="hdf:AArcSl_1105"/>
<dbReference type="GeneID" id="37877450"/>
<reference evidence="2" key="1">
    <citation type="submission" date="2017-11" db="EMBL/GenBank/DDBJ databases">
        <title>Phenotypic and genomic properties of facultatively anaerobic sulfur-reducing natronoarchaea from hypersaline soda lakes.</title>
        <authorList>
            <person name="Sorokin D.Y."/>
            <person name="Kublanov I.V."/>
            <person name="Roman P."/>
            <person name="Sinninghe Damste J.S."/>
            <person name="Golyshin P.N."/>
            <person name="Rojo D."/>
            <person name="Ciordia S."/>
            <person name="Mena M.D.C."/>
            <person name="Ferrer M."/>
            <person name="Messina E."/>
            <person name="Smedile F."/>
            <person name="La Spada G."/>
            <person name="La Cono V."/>
            <person name="Yakimov M.M."/>
        </authorList>
    </citation>
    <scope>NUCLEOTIDE SEQUENCE [LARGE SCALE GENOMIC DNA]</scope>
    <source>
        <strain evidence="2">AArc-Sl</strain>
    </source>
</reference>
<sequence length="85" mass="9055">MEPSDAVKQLEYVFDANTDSVGARCAPMYGRTFERVAEHGTGQDIVTVAGELGARISDGQRPTADEANALAKEVLDRRALTDGGD</sequence>
<organism evidence="1 2">
    <name type="scientific">Halalkaliarchaeum desulfuricum</name>
    <dbReference type="NCBI Taxonomy" id="2055893"/>
    <lineage>
        <taxon>Archaea</taxon>
        <taxon>Methanobacteriati</taxon>
        <taxon>Methanobacteriota</taxon>
        <taxon>Stenosarchaea group</taxon>
        <taxon>Halobacteria</taxon>
        <taxon>Halobacteriales</taxon>
        <taxon>Haloferacaceae</taxon>
        <taxon>Halalkaliarchaeum</taxon>
    </lineage>
</organism>
<gene>
    <name evidence="1" type="ORF">AArcSl_1105</name>
</gene>
<dbReference type="Proteomes" id="UP000263012">
    <property type="component" value="Chromosome"/>
</dbReference>
<dbReference type="OrthoDB" id="297490at2157"/>
<evidence type="ECO:0000313" key="2">
    <source>
        <dbReference type="Proteomes" id="UP000263012"/>
    </source>
</evidence>